<gene>
    <name evidence="8" type="primary">hisZ</name>
    <name evidence="11" type="ORF">QQ91_022370</name>
</gene>
<feature type="binding site" evidence="9">
    <location>
        <position position="122"/>
    </location>
    <ligand>
        <name>L-histidine</name>
        <dbReference type="ChEBI" id="CHEBI:57595"/>
    </ligand>
</feature>
<keyword evidence="11" id="KW-0808">Transferase</keyword>
<dbReference type="GO" id="GO:0005737">
    <property type="term" value="C:cytoplasm"/>
    <property type="evidence" value="ECO:0007669"/>
    <property type="project" value="UniProtKB-SubCell"/>
</dbReference>
<dbReference type="NCBIfam" id="TIGR00443">
    <property type="entry name" value="hisZ_biosyn_reg"/>
    <property type="match status" value="1"/>
</dbReference>
<reference evidence="11" key="3">
    <citation type="submission" date="2020-02" db="EMBL/GenBank/DDBJ databases">
        <authorList>
            <person name="Sarangi A.N."/>
            <person name="Ghosh S."/>
            <person name="Mukherjee M."/>
            <person name="Tripathy S."/>
        </authorList>
    </citation>
    <scope>NUCLEOTIDE SEQUENCE</scope>
    <source>
        <strain evidence="11">BDU141951</strain>
    </source>
</reference>
<dbReference type="GO" id="GO:0000105">
    <property type="term" value="P:L-histidine biosynthetic process"/>
    <property type="evidence" value="ECO:0007669"/>
    <property type="project" value="UniProtKB-UniRule"/>
</dbReference>
<dbReference type="Pfam" id="PF13393">
    <property type="entry name" value="tRNA-synt_His"/>
    <property type="match status" value="1"/>
</dbReference>
<evidence type="ECO:0000313" key="11">
    <source>
        <dbReference type="EMBL" id="NEV69844.1"/>
    </source>
</evidence>
<keyword evidence="6 8" id="KW-0963">Cytoplasm</keyword>
<feature type="binding site" evidence="9">
    <location>
        <begin position="266"/>
        <end position="267"/>
    </location>
    <ligand>
        <name>L-histidine</name>
        <dbReference type="ChEBI" id="CHEBI:57595"/>
    </ligand>
</feature>
<dbReference type="EMBL" id="JTHE02000003">
    <property type="protein sequence ID" value="NEV69844.1"/>
    <property type="molecule type" value="Genomic_DNA"/>
</dbReference>
<evidence type="ECO:0000256" key="8">
    <source>
        <dbReference type="HAMAP-Rule" id="MF_00125"/>
    </source>
</evidence>
<comment type="subunit">
    <text evidence="4 8">Heteromultimer composed of HisG and HisZ subunits.</text>
</comment>
<feature type="domain" description="Class II Histidinyl-tRNA synthetase (HisRS)-like catalytic core" evidence="10">
    <location>
        <begin position="8"/>
        <end position="317"/>
    </location>
</feature>
<dbReference type="InterPro" id="IPR041715">
    <property type="entry name" value="HisRS-like_core"/>
</dbReference>
<keyword evidence="8" id="KW-0028">Amino-acid biosynthesis</keyword>
<organism evidence="11">
    <name type="scientific">Lyngbya confervoides BDU141951</name>
    <dbReference type="NCBI Taxonomy" id="1574623"/>
    <lineage>
        <taxon>Bacteria</taxon>
        <taxon>Bacillati</taxon>
        <taxon>Cyanobacteriota</taxon>
        <taxon>Cyanophyceae</taxon>
        <taxon>Oscillatoriophycideae</taxon>
        <taxon>Oscillatoriales</taxon>
        <taxon>Microcoleaceae</taxon>
        <taxon>Lyngbya</taxon>
    </lineage>
</organism>
<evidence type="ECO:0000256" key="9">
    <source>
        <dbReference type="PIRSR" id="PIRSR001549-1"/>
    </source>
</evidence>
<accession>A0A0C1Y7F5</accession>
<dbReference type="AlphaFoldDB" id="A0A0C1Y7F5"/>
<sequence>MSYQPPSGTRDLLPLDVAQKYWIEARLEAMFQRWGYHRIITSTVESLDTLMAGGAIAQSSVVQLQGDGPERLGLRPELTASIARAAVTRMAQVTYPQRLYYTANVFSRAPKGSQAGQREYYQAGVELLGTSGTLADAETLRLLLSCIKNLQLTDWQLILGNADLTRSLLQAFPERLRDTVRGAIAQLDRITLETLDLPDELRQRALQLMDLRGRPQDVLQTVSQLPLTLEQQAIVNELKSLVELLDRAKPDSPVILDLSLVQSFDYYTGIVFEAVVNTPQGRQVVGKGGRYDNLLGVFDPKGRSYPGIGFMLNVETLHQALTGTGCLPEMIPPSDWLVVPKTPQAAIAAFQYAETIREAEALVRVELYLEPEDDVEVIRQRARDRNISRIAWITDTHPPEIEAVN</sequence>
<dbReference type="InterPro" id="IPR004517">
    <property type="entry name" value="HisZ"/>
</dbReference>
<reference evidence="11" key="1">
    <citation type="submission" date="2014-11" db="EMBL/GenBank/DDBJ databases">
        <authorList>
            <person name="Malar M.C."/>
            <person name="Sen D."/>
            <person name="Tripathy S."/>
        </authorList>
    </citation>
    <scope>NUCLEOTIDE SEQUENCE</scope>
    <source>
        <strain evidence="11">BDU141951</strain>
    </source>
</reference>
<evidence type="ECO:0000256" key="6">
    <source>
        <dbReference type="ARBA" id="ARBA00022490"/>
    </source>
</evidence>
<dbReference type="PANTHER" id="PTHR43707">
    <property type="entry name" value="HISTIDYL-TRNA SYNTHETASE"/>
    <property type="match status" value="1"/>
</dbReference>
<dbReference type="Gene3D" id="3.30.930.10">
    <property type="entry name" value="Bira Bifunctional Protein, Domain 2"/>
    <property type="match status" value="1"/>
</dbReference>
<keyword evidence="8" id="KW-0368">Histidine biosynthesis</keyword>
<dbReference type="SUPFAM" id="SSF55681">
    <property type="entry name" value="Class II aaRS and biotin synthetases"/>
    <property type="match status" value="1"/>
</dbReference>
<evidence type="ECO:0000256" key="2">
    <source>
        <dbReference type="ARBA" id="ARBA00004667"/>
    </source>
</evidence>
<dbReference type="GO" id="GO:0006427">
    <property type="term" value="P:histidyl-tRNA aminoacylation"/>
    <property type="evidence" value="ECO:0007669"/>
    <property type="project" value="TreeGrafter"/>
</dbReference>
<reference evidence="11" key="2">
    <citation type="journal article" date="2015" name="Genome Announc.">
        <title>Draft Genome Sequence of Filamentous Marine Cyanobacterium Lyngbya confervoides Strain BDU141951.</title>
        <authorList>
            <person name="Chandrababunaidu M.M."/>
            <person name="Sen D."/>
            <person name="Tripathy S."/>
        </authorList>
    </citation>
    <scope>NUCLEOTIDE SEQUENCE</scope>
    <source>
        <strain evidence="11">BDU141951</strain>
    </source>
</reference>
<dbReference type="GO" id="GO:0004821">
    <property type="term" value="F:histidine-tRNA ligase activity"/>
    <property type="evidence" value="ECO:0007669"/>
    <property type="project" value="TreeGrafter"/>
</dbReference>
<evidence type="ECO:0000256" key="5">
    <source>
        <dbReference type="ARBA" id="ARBA00020397"/>
    </source>
</evidence>
<dbReference type="GO" id="GO:0016757">
    <property type="term" value="F:glycosyltransferase activity"/>
    <property type="evidence" value="ECO:0007669"/>
    <property type="project" value="UniProtKB-KW"/>
</dbReference>
<comment type="function">
    <text evidence="7 8">Required for the first step of histidine biosynthesis. May allow the feedback regulation of ATP phosphoribosyltransferase activity by histidine.</text>
</comment>
<comment type="pathway">
    <text evidence="2 8">Amino-acid biosynthesis; L-histidine biosynthesis; L-histidine from 5-phospho-alpha-D-ribose 1-diphosphate: step 1/9.</text>
</comment>
<dbReference type="CDD" id="cd00773">
    <property type="entry name" value="HisRS-like_core"/>
    <property type="match status" value="1"/>
</dbReference>
<evidence type="ECO:0000256" key="7">
    <source>
        <dbReference type="ARBA" id="ARBA00025246"/>
    </source>
</evidence>
<evidence type="ECO:0000256" key="4">
    <source>
        <dbReference type="ARBA" id="ARBA00011496"/>
    </source>
</evidence>
<comment type="subcellular location">
    <subcellularLocation>
        <location evidence="1 8">Cytoplasm</location>
    </subcellularLocation>
</comment>
<dbReference type="HAMAP" id="MF_00125">
    <property type="entry name" value="HisZ"/>
    <property type="match status" value="1"/>
</dbReference>
<comment type="similarity">
    <text evidence="3 8">Belongs to the class-II aminoacyl-tRNA synthetase family. HisZ subfamily.</text>
</comment>
<dbReference type="PIRSF" id="PIRSF001549">
    <property type="entry name" value="His-tRNA_synth"/>
    <property type="match status" value="1"/>
</dbReference>
<feature type="binding site" evidence="9">
    <location>
        <begin position="77"/>
        <end position="79"/>
    </location>
    <ligand>
        <name>L-histidine</name>
        <dbReference type="ChEBI" id="CHEBI:57595"/>
    </ligand>
</feature>
<evidence type="ECO:0000256" key="3">
    <source>
        <dbReference type="ARBA" id="ARBA00005539"/>
    </source>
</evidence>
<dbReference type="UniPathway" id="UPA00031">
    <property type="reaction ID" value="UER00006"/>
</dbReference>
<dbReference type="NCBIfam" id="NF008940">
    <property type="entry name" value="PRK12292.2-3"/>
    <property type="match status" value="1"/>
</dbReference>
<comment type="caution">
    <text evidence="11">The sequence shown here is derived from an EMBL/GenBank/DDBJ whole genome shotgun (WGS) entry which is preliminary data.</text>
</comment>
<dbReference type="InterPro" id="IPR045864">
    <property type="entry name" value="aa-tRNA-synth_II/BPL/LPL"/>
</dbReference>
<dbReference type="InterPro" id="IPR004516">
    <property type="entry name" value="HisRS/HisZ"/>
</dbReference>
<protein>
    <recommendedName>
        <fullName evidence="5 8">ATP phosphoribosyltransferase regulatory subunit</fullName>
    </recommendedName>
</protein>
<dbReference type="PANTHER" id="PTHR43707:SF1">
    <property type="entry name" value="HISTIDINE--TRNA LIGASE, MITOCHONDRIAL-RELATED"/>
    <property type="match status" value="1"/>
</dbReference>
<evidence type="ECO:0000259" key="10">
    <source>
        <dbReference type="Pfam" id="PF13393"/>
    </source>
</evidence>
<name>A0A0C1Y7F5_9CYAN</name>
<keyword evidence="11" id="KW-0328">Glycosyltransferase</keyword>
<feature type="binding site" evidence="9">
    <location>
        <position position="126"/>
    </location>
    <ligand>
        <name>L-histidine</name>
        <dbReference type="ChEBI" id="CHEBI:57595"/>
    </ligand>
</feature>
<proteinExistence type="inferred from homology"/>
<evidence type="ECO:0000256" key="1">
    <source>
        <dbReference type="ARBA" id="ARBA00004496"/>
    </source>
</evidence>
<comment type="miscellaneous">
    <text evidence="8">This function is generally fulfilled by the C-terminal part of HisG, which is missing in some bacteria such as this one.</text>
</comment>